<gene>
    <name evidence="1" type="ORF">DERYTH_LOCUS21541</name>
</gene>
<dbReference type="AlphaFoldDB" id="A0A9N9P6H7"/>
<sequence>MVKTNYYNGLNPAVSQALINLQYRYSNEMPEMWCSHIHYPFRTLLKNNPKYFSKNVFIYLTERSRDGRFTVEKRSFYIYCTVYDILVFICENTIECANHHLNKCIAKTAKRHFTHSNPVQKKGGRSVSSLSSVYSQCGYHVYNTDNGFREEIAYSLFNSAKIIQRAWRDYKLRPETWAKRI</sequence>
<dbReference type="EMBL" id="CAJVPY010027729">
    <property type="protein sequence ID" value="CAG8791591.1"/>
    <property type="molecule type" value="Genomic_DNA"/>
</dbReference>
<proteinExistence type="predicted"/>
<dbReference type="Proteomes" id="UP000789405">
    <property type="component" value="Unassembled WGS sequence"/>
</dbReference>
<comment type="caution">
    <text evidence="1">The sequence shown here is derived from an EMBL/GenBank/DDBJ whole genome shotgun (WGS) entry which is preliminary data.</text>
</comment>
<organism evidence="1 2">
    <name type="scientific">Dentiscutata erythropus</name>
    <dbReference type="NCBI Taxonomy" id="1348616"/>
    <lineage>
        <taxon>Eukaryota</taxon>
        <taxon>Fungi</taxon>
        <taxon>Fungi incertae sedis</taxon>
        <taxon>Mucoromycota</taxon>
        <taxon>Glomeromycotina</taxon>
        <taxon>Glomeromycetes</taxon>
        <taxon>Diversisporales</taxon>
        <taxon>Gigasporaceae</taxon>
        <taxon>Dentiscutata</taxon>
    </lineage>
</organism>
<accession>A0A9N9P6H7</accession>
<reference evidence="1" key="1">
    <citation type="submission" date="2021-06" db="EMBL/GenBank/DDBJ databases">
        <authorList>
            <person name="Kallberg Y."/>
            <person name="Tangrot J."/>
            <person name="Rosling A."/>
        </authorList>
    </citation>
    <scope>NUCLEOTIDE SEQUENCE</scope>
    <source>
        <strain evidence="1">MA453B</strain>
    </source>
</reference>
<evidence type="ECO:0000313" key="2">
    <source>
        <dbReference type="Proteomes" id="UP000789405"/>
    </source>
</evidence>
<name>A0A9N9P6H7_9GLOM</name>
<protein>
    <submittedName>
        <fullName evidence="1">26655_t:CDS:1</fullName>
    </submittedName>
</protein>
<dbReference type="OrthoDB" id="2339778at2759"/>
<evidence type="ECO:0000313" key="1">
    <source>
        <dbReference type="EMBL" id="CAG8791591.1"/>
    </source>
</evidence>
<keyword evidence="2" id="KW-1185">Reference proteome</keyword>